<dbReference type="EMBL" id="GBRH01179531">
    <property type="protein sequence ID" value="JAE18365.1"/>
    <property type="molecule type" value="Transcribed_RNA"/>
</dbReference>
<accession>A0A0A9FZU6</accession>
<organism evidence="2">
    <name type="scientific">Arundo donax</name>
    <name type="common">Giant reed</name>
    <name type="synonym">Donax arundinaceus</name>
    <dbReference type="NCBI Taxonomy" id="35708"/>
    <lineage>
        <taxon>Eukaryota</taxon>
        <taxon>Viridiplantae</taxon>
        <taxon>Streptophyta</taxon>
        <taxon>Embryophyta</taxon>
        <taxon>Tracheophyta</taxon>
        <taxon>Spermatophyta</taxon>
        <taxon>Magnoliopsida</taxon>
        <taxon>Liliopsida</taxon>
        <taxon>Poales</taxon>
        <taxon>Poaceae</taxon>
        <taxon>PACMAD clade</taxon>
        <taxon>Arundinoideae</taxon>
        <taxon>Arundineae</taxon>
        <taxon>Arundo</taxon>
    </lineage>
</organism>
<feature type="compositionally biased region" description="Polar residues" evidence="1">
    <location>
        <begin position="21"/>
        <end position="37"/>
    </location>
</feature>
<reference evidence="2" key="1">
    <citation type="submission" date="2014-09" db="EMBL/GenBank/DDBJ databases">
        <authorList>
            <person name="Magalhaes I.L.F."/>
            <person name="Oliveira U."/>
            <person name="Santos F.R."/>
            <person name="Vidigal T.H.D.A."/>
            <person name="Brescovit A.D."/>
            <person name="Santos A.J."/>
        </authorList>
    </citation>
    <scope>NUCLEOTIDE SEQUENCE</scope>
    <source>
        <tissue evidence="2">Shoot tissue taken approximately 20 cm above the soil surface</tissue>
    </source>
</reference>
<evidence type="ECO:0000256" key="1">
    <source>
        <dbReference type="SAM" id="MobiDB-lite"/>
    </source>
</evidence>
<dbReference type="AlphaFoldDB" id="A0A0A9FZU6"/>
<name>A0A0A9FZU6_ARUDO</name>
<evidence type="ECO:0000313" key="2">
    <source>
        <dbReference type="EMBL" id="JAE18365.1"/>
    </source>
</evidence>
<protein>
    <submittedName>
        <fullName evidence="2">Uncharacterized protein</fullName>
    </submittedName>
</protein>
<sequence length="37" mass="4071">MYTAWVICSNGNSETPEEKTVATQISDNETTGNILPR</sequence>
<proteinExistence type="predicted"/>
<feature type="region of interest" description="Disordered" evidence="1">
    <location>
        <begin position="9"/>
        <end position="37"/>
    </location>
</feature>
<reference evidence="2" key="2">
    <citation type="journal article" date="2015" name="Data Brief">
        <title>Shoot transcriptome of the giant reed, Arundo donax.</title>
        <authorList>
            <person name="Barrero R.A."/>
            <person name="Guerrero F.D."/>
            <person name="Moolhuijzen P."/>
            <person name="Goolsby J.A."/>
            <person name="Tidwell J."/>
            <person name="Bellgard S.E."/>
            <person name="Bellgard M.I."/>
        </authorList>
    </citation>
    <scope>NUCLEOTIDE SEQUENCE</scope>
    <source>
        <tissue evidence="2">Shoot tissue taken approximately 20 cm above the soil surface</tissue>
    </source>
</reference>